<keyword evidence="2" id="KW-1185">Reference proteome</keyword>
<evidence type="ECO:0000313" key="1">
    <source>
        <dbReference type="EMBL" id="KAH9805246.1"/>
    </source>
</evidence>
<reference evidence="2" key="1">
    <citation type="journal article" date="2023" name="Hortic. Res.">
        <title>A chromosome-level phased genome enabling allele-level studies in sweet orange: a case study on citrus Huanglongbing tolerance.</title>
        <authorList>
            <person name="Wu B."/>
            <person name="Yu Q."/>
            <person name="Deng Z."/>
            <person name="Duan Y."/>
            <person name="Luo F."/>
            <person name="Gmitter F. Jr."/>
        </authorList>
    </citation>
    <scope>NUCLEOTIDE SEQUENCE [LARGE SCALE GENOMIC DNA]</scope>
    <source>
        <strain evidence="2">cv. Valencia</strain>
    </source>
</reference>
<accession>A0ACB8P4B8</accession>
<gene>
    <name evidence="1" type="ORF">KPL71_002373</name>
</gene>
<evidence type="ECO:0000313" key="2">
    <source>
        <dbReference type="Proteomes" id="UP000829398"/>
    </source>
</evidence>
<dbReference type="EMBL" id="CM039170">
    <property type="protein sequence ID" value="KAH9805246.1"/>
    <property type="molecule type" value="Genomic_DNA"/>
</dbReference>
<proteinExistence type="predicted"/>
<protein>
    <submittedName>
        <fullName evidence="1">Uncharacterized protein</fullName>
    </submittedName>
</protein>
<organism evidence="1 2">
    <name type="scientific">Citrus sinensis</name>
    <name type="common">Sweet orange</name>
    <name type="synonym">Citrus aurantium var. sinensis</name>
    <dbReference type="NCBI Taxonomy" id="2711"/>
    <lineage>
        <taxon>Eukaryota</taxon>
        <taxon>Viridiplantae</taxon>
        <taxon>Streptophyta</taxon>
        <taxon>Embryophyta</taxon>
        <taxon>Tracheophyta</taxon>
        <taxon>Spermatophyta</taxon>
        <taxon>Magnoliopsida</taxon>
        <taxon>eudicotyledons</taxon>
        <taxon>Gunneridae</taxon>
        <taxon>Pentapetalae</taxon>
        <taxon>rosids</taxon>
        <taxon>malvids</taxon>
        <taxon>Sapindales</taxon>
        <taxon>Rutaceae</taxon>
        <taxon>Aurantioideae</taxon>
        <taxon>Citrus</taxon>
    </lineage>
</organism>
<dbReference type="Proteomes" id="UP000829398">
    <property type="component" value="Chromosome 1"/>
</dbReference>
<comment type="caution">
    <text evidence="1">The sequence shown here is derived from an EMBL/GenBank/DDBJ whole genome shotgun (WGS) entry which is preliminary data.</text>
</comment>
<name>A0ACB8P4B8_CITSI</name>
<sequence length="231" mass="26133">MAAIVATITVLCIRRKAKHSKHQSSHSSHNPKVKTSQAVKKSIVLDKSSPTIPMTTQEILQAGRTSRIVESDQEGNNENVQDNVTKQQVIKELPPPPTMKTLRETSSYNNLTRNVSMQRFEKSLSIKISRSVSMRHHHHSNKKRGKLKVDQDSVWSKAIILGEKCRPYDEDDTIFYDNKGNKFSPYHKKTQSNFSASLSRTNSKVDHTHASPRLHNSKDRGIVIKDEGVLV</sequence>